<dbReference type="CDD" id="cd00093">
    <property type="entry name" value="HTH_XRE"/>
    <property type="match status" value="1"/>
</dbReference>
<organism evidence="1 2">
    <name type="scientific">Akkermansia biwaensis</name>
    <dbReference type="NCBI Taxonomy" id="2946555"/>
    <lineage>
        <taxon>Bacteria</taxon>
        <taxon>Pseudomonadati</taxon>
        <taxon>Verrucomicrobiota</taxon>
        <taxon>Verrucomicrobiia</taxon>
        <taxon>Verrucomicrobiales</taxon>
        <taxon>Akkermansiaceae</taxon>
        <taxon>Akkermansia</taxon>
    </lineage>
</organism>
<gene>
    <name evidence="1" type="ORF">Abiwalacus_05170</name>
</gene>
<protein>
    <submittedName>
        <fullName evidence="1">Uncharacterized protein</fullName>
    </submittedName>
</protein>
<dbReference type="Proteomes" id="UP001062263">
    <property type="component" value="Chromosome"/>
</dbReference>
<name>A0ABM7ZDY3_9BACT</name>
<dbReference type="EMBL" id="AP025943">
    <property type="protein sequence ID" value="BDL42943.1"/>
    <property type="molecule type" value="Genomic_DNA"/>
</dbReference>
<evidence type="ECO:0000313" key="1">
    <source>
        <dbReference type="EMBL" id="BDL42943.1"/>
    </source>
</evidence>
<keyword evidence="2" id="KW-1185">Reference proteome</keyword>
<dbReference type="RefSeq" id="WP_215436955.1">
    <property type="nucleotide sequence ID" value="NZ_AP025943.1"/>
</dbReference>
<evidence type="ECO:0000313" key="2">
    <source>
        <dbReference type="Proteomes" id="UP001062263"/>
    </source>
</evidence>
<dbReference type="InterPro" id="IPR001387">
    <property type="entry name" value="Cro/C1-type_HTH"/>
</dbReference>
<reference evidence="1" key="1">
    <citation type="submission" date="2022-06" db="EMBL/GenBank/DDBJ databases">
        <title>Akkermansia biwalacus sp. nov., an anaerobic mucin-degrading bacterium isolated from human intestine.</title>
        <authorList>
            <person name="Kobayashi Y."/>
            <person name="Inoue S."/>
            <person name="Kawahara T."/>
            <person name="Kohda N."/>
        </authorList>
    </citation>
    <scope>NUCLEOTIDE SEQUENCE</scope>
    <source>
        <strain evidence="1">WON2089</strain>
    </source>
</reference>
<accession>A0ABM7ZDY3</accession>
<proteinExistence type="predicted"/>
<sequence length="114" mass="13083">MDDMKSSIRKFLTLTKMTRDEFADLCGVSKSQVDKWLSTVPIPAARQRLIARIMKEEYAKHARAAQIKNPNSIHVPVTPQRYEKFRSEAERHGLTVPEWASEALDALSNIKCKR</sequence>